<dbReference type="EMBL" id="JXQQ01000010">
    <property type="protein sequence ID" value="KIQ35359.1"/>
    <property type="molecule type" value="Genomic_DNA"/>
</dbReference>
<dbReference type="InterPro" id="IPR006115">
    <property type="entry name" value="6PGDH_NADP-bd"/>
</dbReference>
<dbReference type="Gene3D" id="3.40.50.720">
    <property type="entry name" value="NAD(P)-binding Rossmann-like Domain"/>
    <property type="match status" value="1"/>
</dbReference>
<dbReference type="SUPFAM" id="SSF48179">
    <property type="entry name" value="6-phosphogluconate dehydrogenase C-terminal domain-like"/>
    <property type="match status" value="1"/>
</dbReference>
<dbReference type="AlphaFoldDB" id="A0A0D0MWS4"/>
<evidence type="ECO:0000313" key="7">
    <source>
        <dbReference type="Proteomes" id="UP000032067"/>
    </source>
</evidence>
<name>A0A0D0MWS4_VARPD</name>
<feature type="domain" description="6-phosphogluconate dehydrogenase NADP-binding" evidence="4">
    <location>
        <begin position="3"/>
        <end position="157"/>
    </location>
</feature>
<keyword evidence="1" id="KW-0560">Oxidoreductase</keyword>
<evidence type="ECO:0000256" key="1">
    <source>
        <dbReference type="ARBA" id="ARBA00023002"/>
    </source>
</evidence>
<dbReference type="GO" id="GO:0016491">
    <property type="term" value="F:oxidoreductase activity"/>
    <property type="evidence" value="ECO:0007669"/>
    <property type="project" value="UniProtKB-KW"/>
</dbReference>
<evidence type="ECO:0000313" key="6">
    <source>
        <dbReference type="EMBL" id="KIQ35359.1"/>
    </source>
</evidence>
<dbReference type="InterPro" id="IPR036291">
    <property type="entry name" value="NAD(P)-bd_dom_sf"/>
</dbReference>
<proteinExistence type="predicted"/>
<accession>A0A0D0MWS4</accession>
<protein>
    <submittedName>
        <fullName evidence="6">GDP-mannose dehydrogenase</fullName>
    </submittedName>
</protein>
<dbReference type="Proteomes" id="UP000032067">
    <property type="component" value="Unassembled WGS sequence"/>
</dbReference>
<dbReference type="Gene3D" id="1.10.1040.10">
    <property type="entry name" value="N-(1-d-carboxylethyl)-l-norvaline Dehydrogenase, domain 2"/>
    <property type="match status" value="1"/>
</dbReference>
<comment type="caution">
    <text evidence="6">The sequence shown here is derived from an EMBL/GenBank/DDBJ whole genome shotgun (WGS) entry which is preliminary data.</text>
</comment>
<reference evidence="6 7" key="1">
    <citation type="submission" date="2014-12" db="EMBL/GenBank/DDBJ databases">
        <title>16Stimator: statistical estimation of ribosomal gene copy numbers from draft genome assemblies.</title>
        <authorList>
            <person name="Perisin M.A."/>
            <person name="Vetter M."/>
            <person name="Gilbert J.A."/>
            <person name="Bergelson J."/>
        </authorList>
    </citation>
    <scope>NUCLEOTIDE SEQUENCE [LARGE SCALE GENOMIC DNA]</scope>
    <source>
        <strain evidence="6 7">MEDvA23</strain>
    </source>
</reference>
<dbReference type="GO" id="GO:0050661">
    <property type="term" value="F:NADP binding"/>
    <property type="evidence" value="ECO:0007669"/>
    <property type="project" value="InterPro"/>
</dbReference>
<dbReference type="GO" id="GO:0051287">
    <property type="term" value="F:NAD binding"/>
    <property type="evidence" value="ECO:0007669"/>
    <property type="project" value="InterPro"/>
</dbReference>
<feature type="domain" description="3-hydroxyisobutyrate dehydrogenase-like NAD-binding" evidence="5">
    <location>
        <begin position="164"/>
        <end position="279"/>
    </location>
</feature>
<dbReference type="OrthoDB" id="9777604at2"/>
<dbReference type="InterPro" id="IPR013328">
    <property type="entry name" value="6PGD_dom2"/>
</dbReference>
<keyword evidence="2" id="KW-0520">NAD</keyword>
<dbReference type="RefSeq" id="WP_042577777.1">
    <property type="nucleotide sequence ID" value="NZ_JXQQ01000010.1"/>
</dbReference>
<feature type="active site" evidence="3">
    <location>
        <position position="166"/>
    </location>
</feature>
<evidence type="ECO:0000259" key="5">
    <source>
        <dbReference type="Pfam" id="PF14833"/>
    </source>
</evidence>
<dbReference type="InterPro" id="IPR029154">
    <property type="entry name" value="HIBADH-like_NADP-bd"/>
</dbReference>
<evidence type="ECO:0000256" key="3">
    <source>
        <dbReference type="PIRSR" id="PIRSR000103-1"/>
    </source>
</evidence>
<dbReference type="InterPro" id="IPR051265">
    <property type="entry name" value="HIBADH-related_NP60_sf"/>
</dbReference>
<dbReference type="PANTHER" id="PTHR43580:SF2">
    <property type="entry name" value="CYTOKINE-LIKE NUCLEAR FACTOR N-PAC"/>
    <property type="match status" value="1"/>
</dbReference>
<dbReference type="InterPro" id="IPR015815">
    <property type="entry name" value="HIBADH-related"/>
</dbReference>
<dbReference type="InterPro" id="IPR008927">
    <property type="entry name" value="6-PGluconate_DH-like_C_sf"/>
</dbReference>
<sequence>MKVHLIGAGKMGLPMGKHLVAAGHAVTVEDLSEERLKASVASGMVAVQGAVGIAEADVVLSSLPHDDALWHVAQEVVRHARPGTVYIDTSTVSPTVSARVADLLASQQIVYLRTTVSGNNHMADAAQLTLLVSGPKDAYERMLPLLARFGPQQYWLGDGEQSRLMKLVVNLMIAQTSAMLAESLTLGEKGGLRWEDMWEVLTHSAVASPIVKAKSAQLARRDYTPTFTVLQMSKDVGLILDEAQRLKVALPQTAMTQQALHSAAANGDADADYAAVIRCAERAAGLA</sequence>
<organism evidence="6 7">
    <name type="scientific">Variovorax paradoxus</name>
    <dbReference type="NCBI Taxonomy" id="34073"/>
    <lineage>
        <taxon>Bacteria</taxon>
        <taxon>Pseudomonadati</taxon>
        <taxon>Pseudomonadota</taxon>
        <taxon>Betaproteobacteria</taxon>
        <taxon>Burkholderiales</taxon>
        <taxon>Comamonadaceae</taxon>
        <taxon>Variovorax</taxon>
    </lineage>
</organism>
<evidence type="ECO:0000259" key="4">
    <source>
        <dbReference type="Pfam" id="PF03446"/>
    </source>
</evidence>
<dbReference type="PIRSF" id="PIRSF000103">
    <property type="entry name" value="HIBADH"/>
    <property type="match status" value="1"/>
</dbReference>
<gene>
    <name evidence="6" type="ORF">RT97_05670</name>
</gene>
<dbReference type="Pfam" id="PF14833">
    <property type="entry name" value="NAD_binding_11"/>
    <property type="match status" value="1"/>
</dbReference>
<dbReference type="Pfam" id="PF03446">
    <property type="entry name" value="NAD_binding_2"/>
    <property type="match status" value="1"/>
</dbReference>
<dbReference type="PANTHER" id="PTHR43580">
    <property type="entry name" value="OXIDOREDUCTASE GLYR1-RELATED"/>
    <property type="match status" value="1"/>
</dbReference>
<dbReference type="SUPFAM" id="SSF51735">
    <property type="entry name" value="NAD(P)-binding Rossmann-fold domains"/>
    <property type="match status" value="1"/>
</dbReference>
<evidence type="ECO:0000256" key="2">
    <source>
        <dbReference type="ARBA" id="ARBA00023027"/>
    </source>
</evidence>